<evidence type="ECO:0000256" key="2">
    <source>
        <dbReference type="ARBA" id="ARBA00009261"/>
    </source>
</evidence>
<feature type="transmembrane region" description="Helical" evidence="9">
    <location>
        <begin position="145"/>
        <end position="164"/>
    </location>
</feature>
<evidence type="ECO:0000256" key="9">
    <source>
        <dbReference type="RuleBase" id="RU363064"/>
    </source>
</evidence>
<accession>A0A077QKH6</accession>
<dbReference type="FunFam" id="1.20.1740.10:FF:000004">
    <property type="entry name" value="Sodium:alanine symporter family protein"/>
    <property type="match status" value="1"/>
</dbReference>
<feature type="transmembrane region" description="Helical" evidence="9">
    <location>
        <begin position="239"/>
        <end position="266"/>
    </location>
</feature>
<evidence type="ECO:0000256" key="1">
    <source>
        <dbReference type="ARBA" id="ARBA00004651"/>
    </source>
</evidence>
<feature type="transmembrane region" description="Helical" evidence="9">
    <location>
        <begin position="349"/>
        <end position="370"/>
    </location>
</feature>
<dbReference type="InterPro" id="IPR001463">
    <property type="entry name" value="Na/Ala_symport"/>
</dbReference>
<feature type="transmembrane region" description="Helical" evidence="9">
    <location>
        <begin position="13"/>
        <end position="33"/>
    </location>
</feature>
<feature type="transmembrane region" description="Helical" evidence="9">
    <location>
        <begin position="184"/>
        <end position="201"/>
    </location>
</feature>
<dbReference type="GO" id="GO:0005283">
    <property type="term" value="F:amino acid:sodium symporter activity"/>
    <property type="evidence" value="ECO:0007669"/>
    <property type="project" value="InterPro"/>
</dbReference>
<dbReference type="AlphaFoldDB" id="A0A077QKH6"/>
<evidence type="ECO:0000256" key="7">
    <source>
        <dbReference type="ARBA" id="ARBA00022989"/>
    </source>
</evidence>
<keyword evidence="4" id="KW-1003">Cell membrane</keyword>
<keyword evidence="8 9" id="KW-0472">Membrane</keyword>
<evidence type="ECO:0000256" key="8">
    <source>
        <dbReference type="ARBA" id="ARBA00023136"/>
    </source>
</evidence>
<evidence type="ECO:0000256" key="6">
    <source>
        <dbReference type="ARBA" id="ARBA00022847"/>
    </source>
</evidence>
<comment type="caution">
    <text evidence="10">The sequence shown here is derived from an EMBL/GenBank/DDBJ whole genome shotgun (WGS) entry which is preliminary data.</text>
</comment>
<feature type="transmembrane region" description="Helical" evidence="9">
    <location>
        <begin position="390"/>
        <end position="410"/>
    </location>
</feature>
<feature type="transmembrane region" description="Helical" evidence="9">
    <location>
        <begin position="301"/>
        <end position="329"/>
    </location>
</feature>
<keyword evidence="9" id="KW-0997">Cell inner membrane</keyword>
<dbReference type="Gene3D" id="1.20.1740.10">
    <property type="entry name" value="Amino acid/polyamine transporter I"/>
    <property type="match status" value="1"/>
</dbReference>
<feature type="transmembrane region" description="Helical" evidence="9">
    <location>
        <begin position="213"/>
        <end position="233"/>
    </location>
</feature>
<dbReference type="PRINTS" id="PR00175">
    <property type="entry name" value="NAALASMPORT"/>
</dbReference>
<evidence type="ECO:0000256" key="3">
    <source>
        <dbReference type="ARBA" id="ARBA00022448"/>
    </source>
</evidence>
<dbReference type="HOGENOM" id="CLU_024867_1_2_6"/>
<sequence>MELITQWLNAINGIVWGIPMLVGILGIGIFMQIRLSFLPIRKLGTGFKLLFQKNEQRGEGQISPFNALMTALSATIGTGNIAGVATAVVMGGPGALFWMWMTALLGMATKYSEAVLAVRFRETDKNGNYVGGPMYYIKNGLGKKWIWLGTLFAFFGSIAGFGIGNTVQANSVADVLQSNFGIEKTVTAGILVILVGAVLIGGIKRISDVAGKLVPVMTVGYFGAGIIVLALNITAIPEAFVLIIKSAFTPVAAQGGFAGAAVWAAIRFGVARGVFSNEAGLGSAPIAHAAAKTQNPIRQGLIAMLGTFIDTIIVCSVTGLTIVITGGWLTGETGATLTASSFSAVIPGGNYIVAVALAIFAFTTILGWSFYGEKCIQYLLGPKAIVPFRIAWIIALPIGATQSLNFVWLLADTLNAMMAIPNLIALALLSPIVYRLTKDHIRDVNADSIEVKTAAKTD</sequence>
<dbReference type="NCBIfam" id="TIGR00835">
    <property type="entry name" value="agcS"/>
    <property type="match status" value="1"/>
</dbReference>
<dbReference type="EMBL" id="CBTB010000215">
    <property type="protein sequence ID" value="CDH34079.1"/>
    <property type="molecule type" value="Genomic_DNA"/>
</dbReference>
<evidence type="ECO:0000313" key="11">
    <source>
        <dbReference type="Proteomes" id="UP000028480"/>
    </source>
</evidence>
<protein>
    <submittedName>
        <fullName evidence="10">Putative amino-acid transport protein</fullName>
    </submittedName>
</protein>
<dbReference type="Proteomes" id="UP000028480">
    <property type="component" value="Unassembled WGS sequence"/>
</dbReference>
<keyword evidence="3 9" id="KW-0813">Transport</keyword>
<evidence type="ECO:0000256" key="5">
    <source>
        <dbReference type="ARBA" id="ARBA00022692"/>
    </source>
</evidence>
<dbReference type="GO" id="GO:0005886">
    <property type="term" value="C:plasma membrane"/>
    <property type="evidence" value="ECO:0007669"/>
    <property type="project" value="UniProtKB-SubCell"/>
</dbReference>
<name>A0A077QKH6_XENBV</name>
<proteinExistence type="inferred from homology"/>
<dbReference type="PANTHER" id="PTHR30330">
    <property type="entry name" value="AGSS FAMILY TRANSPORTER, SODIUM-ALANINE"/>
    <property type="match status" value="1"/>
</dbReference>
<dbReference type="RefSeq" id="WP_038190142.1">
    <property type="nucleotide sequence ID" value="NZ_CAWLWA010000201.1"/>
</dbReference>
<feature type="transmembrane region" description="Helical" evidence="9">
    <location>
        <begin position="416"/>
        <end position="434"/>
    </location>
</feature>
<comment type="similarity">
    <text evidence="2 9">Belongs to the alanine or glycine:cation symporter (AGCS) (TC 2.A.25) family.</text>
</comment>
<gene>
    <name evidence="10" type="ORF">XBI1_2920029</name>
</gene>
<dbReference type="Pfam" id="PF01235">
    <property type="entry name" value="Na_Ala_symp"/>
    <property type="match status" value="1"/>
</dbReference>
<evidence type="ECO:0000313" key="10">
    <source>
        <dbReference type="EMBL" id="CDH34079.1"/>
    </source>
</evidence>
<reference evidence="10" key="1">
    <citation type="submission" date="2013-07" db="EMBL/GenBank/DDBJ databases">
        <title>Sub-species coevolution in mutualistic symbiosis.</title>
        <authorList>
            <person name="Murfin K."/>
            <person name="Klassen J."/>
            <person name="Lee M."/>
            <person name="Forst S."/>
            <person name="Stock P."/>
            <person name="Goodrich-Blair H."/>
        </authorList>
    </citation>
    <scope>NUCLEOTIDE SEQUENCE [LARGE SCALE GENOMIC DNA]</scope>
    <source>
        <strain evidence="10">Intermedium</strain>
    </source>
</reference>
<keyword evidence="7 9" id="KW-1133">Transmembrane helix</keyword>
<dbReference type="PANTHER" id="PTHR30330:SF3">
    <property type="entry name" value="TRANSCRIPTIONAL REGULATOR, LRP FAMILY"/>
    <property type="match status" value="1"/>
</dbReference>
<comment type="subcellular location">
    <subcellularLocation>
        <location evidence="9">Cell inner membrane</location>
        <topology evidence="9">Multi-pass membrane protein</topology>
    </subcellularLocation>
    <subcellularLocation>
        <location evidence="1">Cell membrane</location>
        <topology evidence="1">Multi-pass membrane protein</topology>
    </subcellularLocation>
</comment>
<keyword evidence="5 9" id="KW-0812">Transmembrane</keyword>
<keyword evidence="6 9" id="KW-0769">Symport</keyword>
<feature type="transmembrane region" description="Helical" evidence="9">
    <location>
        <begin position="67"/>
        <end position="91"/>
    </location>
</feature>
<evidence type="ECO:0000256" key="4">
    <source>
        <dbReference type="ARBA" id="ARBA00022475"/>
    </source>
</evidence>
<dbReference type="PROSITE" id="PS00873">
    <property type="entry name" value="NA_ALANINE_SYMP"/>
    <property type="match status" value="1"/>
</dbReference>
<organism evidence="10 11">
    <name type="scientific">Xenorhabdus bovienii str. Intermedium</name>
    <dbReference type="NCBI Taxonomy" id="1379677"/>
    <lineage>
        <taxon>Bacteria</taxon>
        <taxon>Pseudomonadati</taxon>
        <taxon>Pseudomonadota</taxon>
        <taxon>Gammaproteobacteria</taxon>
        <taxon>Enterobacterales</taxon>
        <taxon>Morganellaceae</taxon>
        <taxon>Xenorhabdus</taxon>
    </lineage>
</organism>